<name>A0ABT5K694_9BURK</name>
<evidence type="ECO:0000313" key="15">
    <source>
        <dbReference type="Proteomes" id="UP001221208"/>
    </source>
</evidence>
<proteinExistence type="inferred from homology"/>
<dbReference type="SUPFAM" id="SSF56935">
    <property type="entry name" value="Porins"/>
    <property type="match status" value="1"/>
</dbReference>
<evidence type="ECO:0000256" key="5">
    <source>
        <dbReference type="ARBA" id="ARBA00022692"/>
    </source>
</evidence>
<dbReference type="Pfam" id="PF00593">
    <property type="entry name" value="TonB_dep_Rec_b-barrel"/>
    <property type="match status" value="1"/>
</dbReference>
<dbReference type="Gene3D" id="2.170.130.10">
    <property type="entry name" value="TonB-dependent receptor, plug domain"/>
    <property type="match status" value="1"/>
</dbReference>
<dbReference type="PANTHER" id="PTHR47234">
    <property type="match status" value="1"/>
</dbReference>
<keyword evidence="6 11" id="KW-0798">TonB box</keyword>
<keyword evidence="8 14" id="KW-0675">Receptor</keyword>
<keyword evidence="15" id="KW-1185">Reference proteome</keyword>
<dbReference type="Gene3D" id="2.40.170.20">
    <property type="entry name" value="TonB-dependent receptor, beta-barrel domain"/>
    <property type="match status" value="1"/>
</dbReference>
<accession>A0ABT5K694</accession>
<reference evidence="14 15" key="1">
    <citation type="submission" date="2022-10" db="EMBL/GenBank/DDBJ databases">
        <title>Janthinobacterium sp. hw3 Genome sequencing.</title>
        <authorList>
            <person name="Park S."/>
        </authorList>
    </citation>
    <scope>NUCLEOTIDE SEQUENCE [LARGE SCALE GENOMIC DNA]</scope>
    <source>
        <strain evidence="15">hw3</strain>
    </source>
</reference>
<dbReference type="PROSITE" id="PS52016">
    <property type="entry name" value="TONB_DEPENDENT_REC_3"/>
    <property type="match status" value="1"/>
</dbReference>
<organism evidence="14 15">
    <name type="scientific">Janthinobacterium fluminis</name>
    <dbReference type="NCBI Taxonomy" id="2987524"/>
    <lineage>
        <taxon>Bacteria</taxon>
        <taxon>Pseudomonadati</taxon>
        <taxon>Pseudomonadota</taxon>
        <taxon>Betaproteobacteria</taxon>
        <taxon>Burkholderiales</taxon>
        <taxon>Oxalobacteraceae</taxon>
        <taxon>Janthinobacterium</taxon>
    </lineage>
</organism>
<evidence type="ECO:0000256" key="2">
    <source>
        <dbReference type="ARBA" id="ARBA00009810"/>
    </source>
</evidence>
<dbReference type="InterPro" id="IPR037066">
    <property type="entry name" value="Plug_dom_sf"/>
</dbReference>
<evidence type="ECO:0000256" key="8">
    <source>
        <dbReference type="ARBA" id="ARBA00023170"/>
    </source>
</evidence>
<evidence type="ECO:0000256" key="11">
    <source>
        <dbReference type="RuleBase" id="RU003357"/>
    </source>
</evidence>
<gene>
    <name evidence="14" type="ORF">OIK44_22805</name>
</gene>
<sequence>MLAILGSSCWQAAAQTPETQSVVVTGSRIVRAALEGPSPVTVITGEEITRQGYKNVFDALNNQVQNSGFVQGEDFGNTFTPSANTISLRGLGPNHTLILLNGRRMADFPVAYGGSVNFTNLSNIPSSMVERIEILSGGASAVYGSDAISGVVNVILKKQAQGYDANVKLSDTSRGGGGSRRAQFSGGVNGDKLNAIFSVELSERDMLWTQQRDFMAERSGTPTAVLTRKVVKGGALLDLGDACDKLGDLFGGSVIKYTAKKGSYCASPKAGATYWTTQTQNKSQNFSTSVNYELTPETSLYGDFLIGKNSTENSTRGPSWTSSSTNGSYFLNEKTKAYEAWTKYIAPEEIGGAGRYNRSWDDLASSLAFGIKGTIPHTGWTYEAGYSASVYQSKNYAPRALANIDSFFLGPQKGVDSAGIAIYAPDLSRLTRRLSAAEFDSITGSSVSKDKSWTHGISIITSGDAFTLPAGVAKVATVAELGRQGFSNSPDPRINEGYFNTTSKSDVTAGTRNRYALGAEINLPLLKEVTGTLAGRYDRYSFAGRSDGKFTYASGLEIRPIKQVLLRGSYATSFRAPDMNYIYKSRGTGYYSSTTDHYRCAQAGKALEDCDYAGMSPGANYVQYGSKDLKSEKGKSYGVGVVWSPSTSFDVSLDYWNIKIDNLVTNLSSDKLLRDESDCRLGKADINSPSCVDTLRRVERYPLTALNKPGEIREITTNPINAAHESSSGFDLSLKYQWKTTDYGSFVWKADYSRTLTKRSKQFEGDAISDDLNTLSNVDWPSKFNTSLSWNIGDWTNTLFVTRYSKTPNSGRTAELPPTGIANLSTVYRVNKNATVSLIVNNVFNKVKYDSSGGWPYYPIGRYSPLGRLGSLEFNYHFGS</sequence>
<comment type="similarity">
    <text evidence="2 10 11">Belongs to the TonB-dependent receptor family.</text>
</comment>
<evidence type="ECO:0000256" key="3">
    <source>
        <dbReference type="ARBA" id="ARBA00022448"/>
    </source>
</evidence>
<evidence type="ECO:0000256" key="9">
    <source>
        <dbReference type="ARBA" id="ARBA00023237"/>
    </source>
</evidence>
<dbReference type="InterPro" id="IPR039426">
    <property type="entry name" value="TonB-dep_rcpt-like"/>
</dbReference>
<protein>
    <submittedName>
        <fullName evidence="14">TonB-dependent receptor</fullName>
    </submittedName>
</protein>
<dbReference type="PANTHER" id="PTHR47234:SF1">
    <property type="entry name" value="TONB-DEPENDENT RECEPTOR"/>
    <property type="match status" value="1"/>
</dbReference>
<keyword evidence="5 10" id="KW-0812">Transmembrane</keyword>
<comment type="subcellular location">
    <subcellularLocation>
        <location evidence="1 10">Cell outer membrane</location>
        <topology evidence="1 10">Multi-pass membrane protein</topology>
    </subcellularLocation>
</comment>
<evidence type="ECO:0000259" key="12">
    <source>
        <dbReference type="Pfam" id="PF00593"/>
    </source>
</evidence>
<dbReference type="Pfam" id="PF07715">
    <property type="entry name" value="Plug"/>
    <property type="match status" value="1"/>
</dbReference>
<feature type="domain" description="TonB-dependent receptor plug" evidence="13">
    <location>
        <begin position="35"/>
        <end position="151"/>
    </location>
</feature>
<keyword evidence="4 10" id="KW-1134">Transmembrane beta strand</keyword>
<comment type="caution">
    <text evidence="14">The sequence shown here is derived from an EMBL/GenBank/DDBJ whole genome shotgun (WGS) entry which is preliminary data.</text>
</comment>
<keyword evidence="9 10" id="KW-0998">Cell outer membrane</keyword>
<evidence type="ECO:0000256" key="4">
    <source>
        <dbReference type="ARBA" id="ARBA00022452"/>
    </source>
</evidence>
<evidence type="ECO:0000256" key="6">
    <source>
        <dbReference type="ARBA" id="ARBA00023077"/>
    </source>
</evidence>
<evidence type="ECO:0000259" key="13">
    <source>
        <dbReference type="Pfam" id="PF07715"/>
    </source>
</evidence>
<evidence type="ECO:0000313" key="14">
    <source>
        <dbReference type="EMBL" id="MDC8760424.1"/>
    </source>
</evidence>
<keyword evidence="3 10" id="KW-0813">Transport</keyword>
<dbReference type="RefSeq" id="WP_273674203.1">
    <property type="nucleotide sequence ID" value="NZ_JAQQXR010000013.1"/>
</dbReference>
<dbReference type="EMBL" id="JAQQXR010000013">
    <property type="protein sequence ID" value="MDC8760424.1"/>
    <property type="molecule type" value="Genomic_DNA"/>
</dbReference>
<evidence type="ECO:0000256" key="7">
    <source>
        <dbReference type="ARBA" id="ARBA00023136"/>
    </source>
</evidence>
<dbReference type="InterPro" id="IPR000531">
    <property type="entry name" value="Beta-barrel_TonB"/>
</dbReference>
<dbReference type="Proteomes" id="UP001221208">
    <property type="component" value="Unassembled WGS sequence"/>
</dbReference>
<dbReference type="InterPro" id="IPR012910">
    <property type="entry name" value="Plug_dom"/>
</dbReference>
<evidence type="ECO:0000256" key="1">
    <source>
        <dbReference type="ARBA" id="ARBA00004571"/>
    </source>
</evidence>
<dbReference type="InterPro" id="IPR036942">
    <property type="entry name" value="Beta-barrel_TonB_sf"/>
</dbReference>
<feature type="domain" description="TonB-dependent receptor-like beta-barrel" evidence="12">
    <location>
        <begin position="317"/>
        <end position="843"/>
    </location>
</feature>
<evidence type="ECO:0000256" key="10">
    <source>
        <dbReference type="PROSITE-ProRule" id="PRU01360"/>
    </source>
</evidence>
<keyword evidence="7 10" id="KW-0472">Membrane</keyword>